<proteinExistence type="predicted"/>
<accession>A0A1E2UQG0</accession>
<dbReference type="AlphaFoldDB" id="A0A1E2UQG0"/>
<reference evidence="1 2" key="1">
    <citation type="submission" date="2016-03" db="EMBL/GenBank/DDBJ databases">
        <title>Chemosynthetic sulphur-oxidizing symbionts of marine invertebrate animals are capable of nitrogen fixation.</title>
        <authorList>
            <person name="Petersen J.M."/>
            <person name="Kemper A."/>
            <person name="Gruber-Vodicka H."/>
            <person name="Cardini U."/>
            <person name="Geest Mvander."/>
            <person name="Kleiner M."/>
            <person name="Bulgheresi S."/>
            <person name="Fussmann M."/>
            <person name="Herbold C."/>
            <person name="Seah B.K.B."/>
            <person name="Antony C.Paul."/>
            <person name="Liu D."/>
            <person name="Belitz A."/>
            <person name="Weber M."/>
        </authorList>
    </citation>
    <scope>NUCLEOTIDE SEQUENCE [LARGE SCALE GENOMIC DNA]</scope>
    <source>
        <strain evidence="1">G_D</strain>
    </source>
</reference>
<evidence type="ECO:0000313" key="2">
    <source>
        <dbReference type="Proteomes" id="UP000094849"/>
    </source>
</evidence>
<dbReference type="STRING" id="1818881.A3196_08130"/>
<protein>
    <submittedName>
        <fullName evidence="1">Uncharacterized protein</fullName>
    </submittedName>
</protein>
<dbReference type="EMBL" id="LVJZ01000003">
    <property type="protein sequence ID" value="ODB96724.1"/>
    <property type="molecule type" value="Genomic_DNA"/>
</dbReference>
<gene>
    <name evidence="1" type="ORF">A3196_08130</name>
</gene>
<dbReference type="Proteomes" id="UP000094849">
    <property type="component" value="Unassembled WGS sequence"/>
</dbReference>
<organism evidence="1 2">
    <name type="scientific">Candidatus Thiodiazotropha endoloripes</name>
    <dbReference type="NCBI Taxonomy" id="1818881"/>
    <lineage>
        <taxon>Bacteria</taxon>
        <taxon>Pseudomonadati</taxon>
        <taxon>Pseudomonadota</taxon>
        <taxon>Gammaproteobacteria</taxon>
        <taxon>Chromatiales</taxon>
        <taxon>Sedimenticolaceae</taxon>
        <taxon>Candidatus Thiodiazotropha</taxon>
    </lineage>
</organism>
<evidence type="ECO:0000313" key="1">
    <source>
        <dbReference type="EMBL" id="ODB96724.1"/>
    </source>
</evidence>
<sequence length="141" mass="16301">MLVFYAGYSAAEEHPACLDLPLDDPGYTSAELHLIAASCSSPLVADLYFNRALHIDLLNKYRDFEQALLQFGKADDDSYIEYYRMHIALVEAFSSRDLLNEKRDQTLSKLNRIYEQSHEIAELRFKGYDLVADRLELIYQL</sequence>
<name>A0A1E2UQG0_9GAMM</name>
<comment type="caution">
    <text evidence="1">The sequence shown here is derived from an EMBL/GenBank/DDBJ whole genome shotgun (WGS) entry which is preliminary data.</text>
</comment>
<keyword evidence="2" id="KW-1185">Reference proteome</keyword>